<accession>A0ABT2DA70</accession>
<evidence type="ECO:0000313" key="2">
    <source>
        <dbReference type="EMBL" id="MCS0808195.1"/>
    </source>
</evidence>
<dbReference type="PANTHER" id="PTHR34219:SF3">
    <property type="entry name" value="BLL7967 PROTEIN"/>
    <property type="match status" value="1"/>
</dbReference>
<organism evidence="2 3">
    <name type="scientific">Massilia agilis</name>
    <dbReference type="NCBI Taxonomy" id="1811226"/>
    <lineage>
        <taxon>Bacteria</taxon>
        <taxon>Pseudomonadati</taxon>
        <taxon>Pseudomonadota</taxon>
        <taxon>Betaproteobacteria</taxon>
        <taxon>Burkholderiales</taxon>
        <taxon>Oxalobacteraceae</taxon>
        <taxon>Telluria group</taxon>
        <taxon>Massilia</taxon>
    </lineage>
</organism>
<dbReference type="PANTHER" id="PTHR34219">
    <property type="entry name" value="IRON-REGULATED INNER MEMBRANE PROTEIN-RELATED"/>
    <property type="match status" value="1"/>
</dbReference>
<keyword evidence="1" id="KW-1133">Transmembrane helix</keyword>
<feature type="transmembrane region" description="Helical" evidence="1">
    <location>
        <begin position="21"/>
        <end position="45"/>
    </location>
</feature>
<gene>
    <name evidence="2" type="ORF">NX774_09715</name>
</gene>
<dbReference type="InterPro" id="IPR005625">
    <property type="entry name" value="PepSY-ass_TM"/>
</dbReference>
<sequence length="397" mass="43189">MRNILIYATNFPSMKRYVRLVHLWTGLIFGTILALQGLTGTLLSWRHELDRALNPGLLHVAPPAGMQDGAPLRVSPATAQAAFDRLAADARYGRPNMLMFPERAGDVFIAWYRPAPAPTWTQGVTRQVMLDPATLAVTGERNWGEPGLTRALLMPTLFHLHRYLMAGEGGKVVVAIEGVALVLAALSGVIVWWPRMAAAAIRHAFTVRYGGSWPRLSFQLHRTAGFFVAPLFVLSGFSGVQFNKPDWVAPVIRLAGPAAPAGKVLNRSAPAQPRVTPSAALERAQAQFPLARISRLTLPASAKQPYEIRVRQDGELRQGDGATRISVDAGDGSVLRVSDPLRATGAEGLVSTLFPLHTGEAFGLAGRAFISFYGLMPLAFFVTGLVVWMKFRRGKQK</sequence>
<reference evidence="2 3" key="1">
    <citation type="submission" date="2022-08" db="EMBL/GenBank/DDBJ databases">
        <title>Reclassification of Massilia species as members of the genera Telluria, Duganella, Pseudoduganella, Mokoshia gen. nov. and Zemynaea gen. nov. using orthogonal and non-orthogonal genome-based approaches.</title>
        <authorList>
            <person name="Bowman J.P."/>
        </authorList>
    </citation>
    <scope>NUCLEOTIDE SEQUENCE [LARGE SCALE GENOMIC DNA]</scope>
    <source>
        <strain evidence="2 3">JCM 31605</strain>
    </source>
</reference>
<name>A0ABT2DA70_9BURK</name>
<feature type="transmembrane region" description="Helical" evidence="1">
    <location>
        <begin position="224"/>
        <end position="242"/>
    </location>
</feature>
<protein>
    <submittedName>
        <fullName evidence="2">PepSY domain-containing protein</fullName>
    </submittedName>
</protein>
<keyword evidence="1" id="KW-0812">Transmembrane</keyword>
<dbReference type="EMBL" id="JANUHB010000002">
    <property type="protein sequence ID" value="MCS0808195.1"/>
    <property type="molecule type" value="Genomic_DNA"/>
</dbReference>
<evidence type="ECO:0000313" key="3">
    <source>
        <dbReference type="Proteomes" id="UP001206126"/>
    </source>
</evidence>
<feature type="transmembrane region" description="Helical" evidence="1">
    <location>
        <begin position="172"/>
        <end position="193"/>
    </location>
</feature>
<dbReference type="Pfam" id="PF03929">
    <property type="entry name" value="PepSY_TM"/>
    <property type="match status" value="1"/>
</dbReference>
<dbReference type="Proteomes" id="UP001206126">
    <property type="component" value="Unassembled WGS sequence"/>
</dbReference>
<keyword evidence="1" id="KW-0472">Membrane</keyword>
<keyword evidence="3" id="KW-1185">Reference proteome</keyword>
<comment type="caution">
    <text evidence="2">The sequence shown here is derived from an EMBL/GenBank/DDBJ whole genome shotgun (WGS) entry which is preliminary data.</text>
</comment>
<dbReference type="RefSeq" id="WP_258821973.1">
    <property type="nucleotide sequence ID" value="NZ_JANUHB010000002.1"/>
</dbReference>
<feature type="transmembrane region" description="Helical" evidence="1">
    <location>
        <begin position="368"/>
        <end position="388"/>
    </location>
</feature>
<evidence type="ECO:0000256" key="1">
    <source>
        <dbReference type="SAM" id="Phobius"/>
    </source>
</evidence>
<proteinExistence type="predicted"/>